<protein>
    <recommendedName>
        <fullName evidence="3">DUF753 domain-containing protein</fullName>
    </recommendedName>
</protein>
<keyword evidence="1" id="KW-1133">Transmembrane helix</keyword>
<feature type="signal peptide" evidence="2">
    <location>
        <begin position="1"/>
        <end position="20"/>
    </location>
</feature>
<dbReference type="Pfam" id="PF05444">
    <property type="entry name" value="DUF753"/>
    <property type="match status" value="2"/>
</dbReference>
<evidence type="ECO:0000313" key="5">
    <source>
        <dbReference type="Proteomes" id="UP000095300"/>
    </source>
</evidence>
<feature type="domain" description="DUF753" evidence="3">
    <location>
        <begin position="22"/>
        <end position="94"/>
    </location>
</feature>
<organism evidence="4 5">
    <name type="scientific">Stomoxys calcitrans</name>
    <name type="common">Stable fly</name>
    <name type="synonym">Conops calcitrans</name>
    <dbReference type="NCBI Taxonomy" id="35570"/>
    <lineage>
        <taxon>Eukaryota</taxon>
        <taxon>Metazoa</taxon>
        <taxon>Ecdysozoa</taxon>
        <taxon>Arthropoda</taxon>
        <taxon>Hexapoda</taxon>
        <taxon>Insecta</taxon>
        <taxon>Pterygota</taxon>
        <taxon>Neoptera</taxon>
        <taxon>Endopterygota</taxon>
        <taxon>Diptera</taxon>
        <taxon>Brachycera</taxon>
        <taxon>Muscomorpha</taxon>
        <taxon>Muscoidea</taxon>
        <taxon>Muscidae</taxon>
        <taxon>Stomoxys</taxon>
    </lineage>
</organism>
<proteinExistence type="predicted"/>
<keyword evidence="5" id="KW-1185">Reference proteome</keyword>
<sequence>MRFLLSIGVVFIVYLAYVHSDSCVQCNSSSDPKCATHPELFLAKQCANTTSQCYVRVKDGVTYRGCATDLDNSTATNCNNNMECLICGFMEGCNGAIFPQHRLSCLQCSGDYNSTCATVITAKPVVCPNYKLGDKCYIRRDDKNNTESFQRGCLSSAQDRGVCKNEASCYTCEGAGCNFLEANSTYIPLARDSALAYGSSLVIVLMAFFVTRQF</sequence>
<reference evidence="4" key="1">
    <citation type="submission" date="2020-05" db="UniProtKB">
        <authorList>
            <consortium name="EnsemblMetazoa"/>
        </authorList>
    </citation>
    <scope>IDENTIFICATION</scope>
    <source>
        <strain evidence="4">USDA</strain>
    </source>
</reference>
<name>A0A1I8PPK8_STOCA</name>
<evidence type="ECO:0000259" key="3">
    <source>
        <dbReference type="Pfam" id="PF05444"/>
    </source>
</evidence>
<dbReference type="KEGG" id="scac:106087833"/>
<evidence type="ECO:0000256" key="2">
    <source>
        <dbReference type="SAM" id="SignalP"/>
    </source>
</evidence>
<dbReference type="EnsemblMetazoa" id="SCAU009981-RA">
    <property type="protein sequence ID" value="SCAU009981-PA"/>
    <property type="gene ID" value="SCAU009981"/>
</dbReference>
<evidence type="ECO:0000256" key="1">
    <source>
        <dbReference type="SAM" id="Phobius"/>
    </source>
</evidence>
<keyword evidence="1" id="KW-0812">Transmembrane</keyword>
<dbReference type="STRING" id="35570.A0A1I8PPK8"/>
<dbReference type="VEuPathDB" id="VectorBase:SCAU009981"/>
<feature type="transmembrane region" description="Helical" evidence="1">
    <location>
        <begin position="194"/>
        <end position="211"/>
    </location>
</feature>
<dbReference type="Proteomes" id="UP000095300">
    <property type="component" value="Unassembled WGS sequence"/>
</dbReference>
<dbReference type="OrthoDB" id="7971963at2759"/>
<dbReference type="AlphaFoldDB" id="A0A1I8PPK8"/>
<dbReference type="PANTHER" id="PTHR21721:SF25">
    <property type="entry name" value="LP18071P"/>
    <property type="match status" value="1"/>
</dbReference>
<accession>A0A1I8PPK8</accession>
<dbReference type="PANTHER" id="PTHR21721">
    <property type="entry name" value="GH09876P-RELATED"/>
    <property type="match status" value="1"/>
</dbReference>
<evidence type="ECO:0000313" key="4">
    <source>
        <dbReference type="EnsemblMetazoa" id="SCAU009981-PA"/>
    </source>
</evidence>
<keyword evidence="2" id="KW-0732">Signal</keyword>
<dbReference type="InterPro" id="IPR008472">
    <property type="entry name" value="DUF753"/>
</dbReference>
<gene>
    <name evidence="4" type="primary">106087833</name>
</gene>
<feature type="domain" description="DUF753" evidence="3">
    <location>
        <begin position="103"/>
        <end position="178"/>
    </location>
</feature>
<feature type="chain" id="PRO_5009326992" description="DUF753 domain-containing protein" evidence="2">
    <location>
        <begin position="21"/>
        <end position="214"/>
    </location>
</feature>
<keyword evidence="1" id="KW-0472">Membrane</keyword>